<comment type="caution">
    <text evidence="2">The sequence shown here is derived from an EMBL/GenBank/DDBJ whole genome shotgun (WGS) entry which is preliminary data.</text>
</comment>
<dbReference type="InterPro" id="IPR029052">
    <property type="entry name" value="Metallo-depent_PP-like"/>
</dbReference>
<sequence>MNANDILFFGDTHGGFYHCLSVVEQIKPKAIIFLGDLQAQTPLHDILKDVMTLTDVWWIHGNHDTDSVDIYDNLFESQLADKNLHGRVATIAGWRIAGLGGVFRGKIWTPIQRGWSFFSQQELFEQTSPRTHFRGGIGLKHRSSIFPETYMALRMQKSDILVSHEAPSCNRFGFLAIDRLARQMEVKKIFHGHHHDTYDYSGHFSRMHFEAYAVGYRGVSNLAGEIIRSGEMDGEFSDRVAVYRS</sequence>
<evidence type="ECO:0000313" key="3">
    <source>
        <dbReference type="Proteomes" id="UP000477651"/>
    </source>
</evidence>
<dbReference type="Pfam" id="PF00149">
    <property type="entry name" value="Metallophos"/>
    <property type="match status" value="1"/>
</dbReference>
<protein>
    <submittedName>
        <fullName evidence="2">Metallophosphoesterase</fullName>
    </submittedName>
</protein>
<dbReference type="EMBL" id="JAAGYR010000004">
    <property type="protein sequence ID" value="NEN75254.1"/>
    <property type="molecule type" value="Genomic_DNA"/>
</dbReference>
<dbReference type="GO" id="GO:0016787">
    <property type="term" value="F:hydrolase activity"/>
    <property type="evidence" value="ECO:0007669"/>
    <property type="project" value="InterPro"/>
</dbReference>
<evidence type="ECO:0000259" key="1">
    <source>
        <dbReference type="Pfam" id="PF00149"/>
    </source>
</evidence>
<evidence type="ECO:0000313" key="2">
    <source>
        <dbReference type="EMBL" id="NEN75254.1"/>
    </source>
</evidence>
<dbReference type="AlphaFoldDB" id="A0A6L9Y615"/>
<dbReference type="Proteomes" id="UP000477651">
    <property type="component" value="Unassembled WGS sequence"/>
</dbReference>
<feature type="domain" description="Calcineurin-like phosphoesterase" evidence="1">
    <location>
        <begin position="6"/>
        <end position="195"/>
    </location>
</feature>
<gene>
    <name evidence="2" type="ORF">F9B74_02780</name>
</gene>
<keyword evidence="3" id="KW-1185">Reference proteome</keyword>
<reference evidence="2 3" key="1">
    <citation type="submission" date="2020-02" db="EMBL/GenBank/DDBJ databases">
        <title>Pelistega sp. NLN82 were isolated from wild rodents of the Hainan Island.</title>
        <authorList>
            <person name="Niu N."/>
            <person name="Zhou J."/>
        </authorList>
    </citation>
    <scope>NUCLEOTIDE SEQUENCE [LARGE SCALE GENOMIC DNA]</scope>
    <source>
        <strain evidence="2 3">NLN82</strain>
    </source>
</reference>
<proteinExistence type="predicted"/>
<name>A0A6L9Y615_9BURK</name>
<dbReference type="Gene3D" id="3.60.21.10">
    <property type="match status" value="1"/>
</dbReference>
<dbReference type="InterPro" id="IPR004843">
    <property type="entry name" value="Calcineurin-like_PHP"/>
</dbReference>
<dbReference type="SUPFAM" id="SSF56300">
    <property type="entry name" value="Metallo-dependent phosphatases"/>
    <property type="match status" value="1"/>
</dbReference>
<accession>A0A6L9Y615</accession>
<organism evidence="2 3">
    <name type="scientific">Pelistega ratti</name>
    <dbReference type="NCBI Taxonomy" id="2652177"/>
    <lineage>
        <taxon>Bacteria</taxon>
        <taxon>Pseudomonadati</taxon>
        <taxon>Pseudomonadota</taxon>
        <taxon>Betaproteobacteria</taxon>
        <taxon>Burkholderiales</taxon>
        <taxon>Alcaligenaceae</taxon>
        <taxon>Pelistega</taxon>
    </lineage>
</organism>